<evidence type="ECO:0000313" key="3">
    <source>
        <dbReference type="EMBL" id="SVA33258.1"/>
    </source>
</evidence>
<dbReference type="EMBL" id="UINC01007426">
    <property type="protein sequence ID" value="SVA33258.1"/>
    <property type="molecule type" value="Genomic_DNA"/>
</dbReference>
<proteinExistence type="predicted"/>
<dbReference type="Pfam" id="PF01494">
    <property type="entry name" value="FAD_binding_3"/>
    <property type="match status" value="1"/>
</dbReference>
<dbReference type="GO" id="GO:0071949">
    <property type="term" value="F:FAD binding"/>
    <property type="evidence" value="ECO:0007669"/>
    <property type="project" value="InterPro"/>
</dbReference>
<dbReference type="InterPro" id="IPR050816">
    <property type="entry name" value="Flavin-dep_Halogenase_NPB"/>
</dbReference>
<protein>
    <recommendedName>
        <fullName evidence="2">FAD-binding domain-containing protein</fullName>
    </recommendedName>
</protein>
<dbReference type="Gene3D" id="3.30.9.100">
    <property type="match status" value="1"/>
</dbReference>
<feature type="domain" description="FAD-binding" evidence="2">
    <location>
        <begin position="21"/>
        <end position="335"/>
    </location>
</feature>
<dbReference type="Gene3D" id="3.50.50.60">
    <property type="entry name" value="FAD/NAD(P)-binding domain"/>
    <property type="match status" value="1"/>
</dbReference>
<accession>A0A381V088</accession>
<feature type="non-terminal residue" evidence="3">
    <location>
        <position position="1"/>
    </location>
</feature>
<organism evidence="3">
    <name type="scientific">marine metagenome</name>
    <dbReference type="NCBI Taxonomy" id="408172"/>
    <lineage>
        <taxon>unclassified sequences</taxon>
        <taxon>metagenomes</taxon>
        <taxon>ecological metagenomes</taxon>
    </lineage>
</organism>
<name>A0A381V088_9ZZZZ</name>
<reference evidence="3" key="1">
    <citation type="submission" date="2018-05" db="EMBL/GenBank/DDBJ databases">
        <authorList>
            <person name="Lanie J.A."/>
            <person name="Ng W.-L."/>
            <person name="Kazmierczak K.M."/>
            <person name="Andrzejewski T.M."/>
            <person name="Davidsen T.M."/>
            <person name="Wayne K.J."/>
            <person name="Tettelin H."/>
            <person name="Glass J.I."/>
            <person name="Rusch D."/>
            <person name="Podicherti R."/>
            <person name="Tsui H.-C.T."/>
            <person name="Winkler M.E."/>
        </authorList>
    </citation>
    <scope>NUCLEOTIDE SEQUENCE</scope>
</reference>
<dbReference type="AlphaFoldDB" id="A0A381V088"/>
<sequence>VIGLRQPAPLSNLSVSKPSYYDVSIIGGGPAGSAAARLLASWGHSVIVLDRTHSTMSLGESLPPSCRKLFDVLGVTASIDDAKFYRSAGNTVWWEDREPRSEIFVDGLKGHQVLRRDFDRLLLSCAETAGASVLRQTNVKQVNFGRSSERRSTSDLISWPISDDHKANVQIEYNDETGHRHILTSRFTLDCSGRAGVIAKQGFRTHQDSPDTLALVGVWQHDTKWPLEEPSHTLVEAFESGWAWSVPVSDSIRYFTVMLDPKLTRVARDSSAESVYQRELRKTEHCSNLTAAATLQQRPWGCDASLYTARRFAGSNFLLVGDAASFIDPLSSFGVKKALASGWMAAIVAHTALTQPKMHKAAFELFDSREREVYTSYVSQSASYFKNALTQAQHPFWTGRANSFDDLAVVNSGYPDVEQLRRDKNVLSAFEALKQSSAIALRPTSAFRLTRRAVINGRNVVFEDQVILGEGSEDVQATCFLRGVNLVRLVEMASSHRQVPDLYEAYNRECVPVNLPDFLGALSVLLAIGILENAECQI</sequence>
<dbReference type="InterPro" id="IPR002938">
    <property type="entry name" value="FAD-bd"/>
</dbReference>
<dbReference type="SUPFAM" id="SSF51905">
    <property type="entry name" value="FAD/NAD(P)-binding domain"/>
    <property type="match status" value="1"/>
</dbReference>
<dbReference type="InterPro" id="IPR036188">
    <property type="entry name" value="FAD/NAD-bd_sf"/>
</dbReference>
<dbReference type="GO" id="GO:0016491">
    <property type="term" value="F:oxidoreductase activity"/>
    <property type="evidence" value="ECO:0007669"/>
    <property type="project" value="UniProtKB-KW"/>
</dbReference>
<dbReference type="PANTHER" id="PTHR43747:SF5">
    <property type="entry name" value="FAD-BINDING DOMAIN-CONTAINING PROTEIN"/>
    <property type="match status" value="1"/>
</dbReference>
<gene>
    <name evidence="3" type="ORF">METZ01_LOCUS86112</name>
</gene>
<dbReference type="PANTHER" id="PTHR43747">
    <property type="entry name" value="FAD-BINDING PROTEIN"/>
    <property type="match status" value="1"/>
</dbReference>
<evidence type="ECO:0000256" key="1">
    <source>
        <dbReference type="ARBA" id="ARBA00023002"/>
    </source>
</evidence>
<evidence type="ECO:0000259" key="2">
    <source>
        <dbReference type="Pfam" id="PF01494"/>
    </source>
</evidence>
<keyword evidence="1" id="KW-0560">Oxidoreductase</keyword>
<dbReference type="PRINTS" id="PR00420">
    <property type="entry name" value="RNGMNOXGNASE"/>
</dbReference>